<dbReference type="OMA" id="LIHGANE"/>
<dbReference type="Pfam" id="PF13968">
    <property type="entry name" value="DUF4220"/>
    <property type="match status" value="1"/>
</dbReference>
<dbReference type="STRING" id="4572.M7YRZ9"/>
<reference evidence="2" key="1">
    <citation type="journal article" date="2013" name="Nature">
        <title>Draft genome of the wheat A-genome progenitor Triticum urartu.</title>
        <authorList>
            <person name="Ling H.Q."/>
            <person name="Zhao S."/>
            <person name="Liu D."/>
            <person name="Wang J."/>
            <person name="Sun H."/>
            <person name="Zhang C."/>
            <person name="Fan H."/>
            <person name="Li D."/>
            <person name="Dong L."/>
            <person name="Tao Y."/>
            <person name="Gao C."/>
            <person name="Wu H."/>
            <person name="Li Y."/>
            <person name="Cui Y."/>
            <person name="Guo X."/>
            <person name="Zheng S."/>
            <person name="Wang B."/>
            <person name="Yu K."/>
            <person name="Liang Q."/>
            <person name="Yang W."/>
            <person name="Lou X."/>
            <person name="Chen J."/>
            <person name="Feng M."/>
            <person name="Jian J."/>
            <person name="Zhang X."/>
            <person name="Luo G."/>
            <person name="Jiang Y."/>
            <person name="Liu J."/>
            <person name="Wang Z."/>
            <person name="Sha Y."/>
            <person name="Zhang B."/>
            <person name="Wu H."/>
            <person name="Tang D."/>
            <person name="Shen Q."/>
            <person name="Xue P."/>
            <person name="Zou S."/>
            <person name="Wang X."/>
            <person name="Liu X."/>
            <person name="Wang F."/>
            <person name="Yang Y."/>
            <person name="An X."/>
            <person name="Dong Z."/>
            <person name="Zhang K."/>
            <person name="Zhang X."/>
            <person name="Luo M.C."/>
            <person name="Dvorak J."/>
            <person name="Tong Y."/>
            <person name="Wang J."/>
            <person name="Yang H."/>
            <person name="Li Z."/>
            <person name="Wang D."/>
            <person name="Zhang A."/>
            <person name="Wang J."/>
        </authorList>
    </citation>
    <scope>NUCLEOTIDE SEQUENCE</scope>
</reference>
<dbReference type="AlphaFoldDB" id="M7YRZ9"/>
<gene>
    <name evidence="2" type="ORF">TRIUR3_34618</name>
</gene>
<dbReference type="InterPro" id="IPR025315">
    <property type="entry name" value="DUF4220"/>
</dbReference>
<organism evidence="2">
    <name type="scientific">Triticum urartu</name>
    <name type="common">Red wild einkorn</name>
    <name type="synonym">Crithodium urartu</name>
    <dbReference type="NCBI Taxonomy" id="4572"/>
    <lineage>
        <taxon>Eukaryota</taxon>
        <taxon>Viridiplantae</taxon>
        <taxon>Streptophyta</taxon>
        <taxon>Embryophyta</taxon>
        <taxon>Tracheophyta</taxon>
        <taxon>Spermatophyta</taxon>
        <taxon>Magnoliopsida</taxon>
        <taxon>Liliopsida</taxon>
        <taxon>Poales</taxon>
        <taxon>Poaceae</taxon>
        <taxon>BOP clade</taxon>
        <taxon>Pooideae</taxon>
        <taxon>Triticodae</taxon>
        <taxon>Triticeae</taxon>
        <taxon>Triticinae</taxon>
        <taxon>Triticum</taxon>
    </lineage>
</organism>
<dbReference type="Pfam" id="PF04578">
    <property type="entry name" value="DUF594"/>
    <property type="match status" value="1"/>
</dbReference>
<dbReference type="PANTHER" id="PTHR31325">
    <property type="entry name" value="OS01G0798800 PROTEIN-RELATED"/>
    <property type="match status" value="1"/>
</dbReference>
<feature type="domain" description="DUF4220" evidence="1">
    <location>
        <begin position="548"/>
        <end position="815"/>
    </location>
</feature>
<dbReference type="InterPro" id="IPR007658">
    <property type="entry name" value="DUF594"/>
</dbReference>
<sequence length="1095" mass="123292">MAIGIPPLNKWSSKHLVVAGSTGTLVVIAIAAVIIISLSPPQVFFSIQDAKLLDGRYKEQKFYTFSLSANNTSRRMQTHYTNVDAVIWIDPTKWYPAEVNMSGFQFQQYVQPPRNVTKVPWRAQWAQYDNPTEGGGGSAGHWPNCTVVVMAKINHANLHMKNHSYRCWGFGPSLRKEKVSNSRYKDSDLIFVKEAKAKFYEGNDHAIVSAVTSCYIQMVMFVRSVYPYAYNLTSTYASQKNEGTMVATSVLMFILAVLFFNLNLFSRFSDVSAILNPSVRLFLSTSLSLFLPVMSYLFSETKNEGATIATNSSTNSSSYGQLGDELSLRARTVRVSSWRDSDLSFAERTKRKDGTDKMIMPLSLVGAVTYYYVQMFMFIRSVYPYAYNLTSSYANQKNEGTMVATSVLMFILAALFFNLNLFSRFSDVSAILNPSVRLFLSTSLSLFLPVMSYLFSETKNEGATIATNSSTNSSSYGQLGDELSLRARTILMWMLLVELLRKKVEVILVNVGMQVMQQQQGQAGNVQELGSELLKMCKYTVMGEDNLGKEAGPHGYQVDLKKTITADTAGTGSTIVTVGDIWKLVASEEDGLLQKDPRLRRLCLSFALYKLLRRRFEDIPITSEETHNCRDLIFQGLYKEKLPKDEEEQDAEVALLQVFNDEIQFICEYYHSVLPVVFSNPFFFLANYILFPIVVWAFCFLTFIACGNGNVLYAYHSITSDNYIIYTGAPTLVKCLLKSITHSPEVLFASVDLGTTTLLILTFIYEEVWEFLVFILSNWLIVSLLCEYTAKRPWRESSIVSGLMRRILWARSKLSHPNLCFKQFSVLGFCPLSSLSSFTMPTKAVPKEVKKSIVEYVVAHMDDYDIDGHADPLNSGWSTLQLNKHRAYQPLLSSVCESKSIAEFILTCHIATGLLEMTYPQKEKEMGHHRKVATTLSKYCAYLVGFSPELLPEDKDGTEHAYNDMKKELKKELGGCWRYHLSLRGTRYKRLTEIGESQQQAVTVVQKGGKLGKALIEKAKENDTGEFVWELLADLWTELMVYIAPSGGELHVKAHKESLAHGGEFITVLWALCTHTGITRLALAPREAAHGSFEP</sequence>
<evidence type="ECO:0000313" key="2">
    <source>
        <dbReference type="EMBL" id="EMS53433.1"/>
    </source>
</evidence>
<proteinExistence type="predicted"/>
<name>M7YRZ9_TRIUA</name>
<accession>M7YRZ9</accession>
<evidence type="ECO:0000259" key="1">
    <source>
        <dbReference type="Pfam" id="PF13968"/>
    </source>
</evidence>
<protein>
    <recommendedName>
        <fullName evidence="1">DUF4220 domain-containing protein</fullName>
    </recommendedName>
</protein>
<dbReference type="eggNOG" id="ENOG502QSWW">
    <property type="taxonomic scope" value="Eukaryota"/>
</dbReference>
<dbReference type="EMBL" id="KD194967">
    <property type="protein sequence ID" value="EMS53433.1"/>
    <property type="molecule type" value="Genomic_DNA"/>
</dbReference>